<evidence type="ECO:0000313" key="3">
    <source>
        <dbReference type="Proteomes" id="UP000005737"/>
    </source>
</evidence>
<proteinExistence type="predicted"/>
<feature type="compositionally biased region" description="Acidic residues" evidence="1">
    <location>
        <begin position="229"/>
        <end position="273"/>
    </location>
</feature>
<evidence type="ECO:0000313" key="2">
    <source>
        <dbReference type="EMBL" id="EHQ06140.1"/>
    </source>
</evidence>
<dbReference type="SUPFAM" id="SSF103032">
    <property type="entry name" value="Hypothetical protein YwqG"/>
    <property type="match status" value="1"/>
</dbReference>
<organism evidence="2 3">
    <name type="scientific">Leptonema illini DSM 21528</name>
    <dbReference type="NCBI Taxonomy" id="929563"/>
    <lineage>
        <taxon>Bacteria</taxon>
        <taxon>Pseudomonadati</taxon>
        <taxon>Spirochaetota</taxon>
        <taxon>Spirochaetia</taxon>
        <taxon>Leptospirales</taxon>
        <taxon>Leptospiraceae</taxon>
        <taxon>Leptonema</taxon>
    </lineage>
</organism>
<dbReference type="Pfam" id="PF09234">
    <property type="entry name" value="DUF1963"/>
    <property type="match status" value="1"/>
</dbReference>
<evidence type="ECO:0008006" key="4">
    <source>
        <dbReference type="Google" id="ProtNLM"/>
    </source>
</evidence>
<dbReference type="HOGENOM" id="CLU_882234_0_0_12"/>
<dbReference type="RefSeq" id="WP_002771375.1">
    <property type="nucleotide sequence ID" value="NZ_JH597773.1"/>
</dbReference>
<dbReference type="Gene3D" id="2.30.320.10">
    <property type="entry name" value="YwqG-like"/>
    <property type="match status" value="1"/>
</dbReference>
<sequence length="315" mass="35852">MNSSPIEKARKLVRSFPDLANKLENLEAEGTYYNGKASVYFGDDEKVTPTLLAECLSYYIDIDEQELPEEKIPLGRSKMKGLPHLPPSLEWPKKHYFYAQLNIADFKKYDIENVFPDSGMIYIFDNASDDFTVLYYDGPMDVLRPVPYPPAKSLPEPEYFLEEYRDSTSLLSFSPRFIFYVAGDAYDYRAVTAALPADLVKELENILSAKISDWNPSLRIFGRPLFWQGEDEEGFGDGDDEDFDDEDEGDDDGDSQCESDTEVDEEDDESDGMAEDRSILMFHDEYGEGNIHIFIGAKDLRQGKLSEAYVSYSGT</sequence>
<keyword evidence="3" id="KW-1185">Reference proteome</keyword>
<evidence type="ECO:0000256" key="1">
    <source>
        <dbReference type="SAM" id="MobiDB-lite"/>
    </source>
</evidence>
<name>H2CKQ6_9LEPT</name>
<feature type="region of interest" description="Disordered" evidence="1">
    <location>
        <begin position="229"/>
        <end position="279"/>
    </location>
</feature>
<dbReference type="Proteomes" id="UP000005737">
    <property type="component" value="Unassembled WGS sequence"/>
</dbReference>
<dbReference type="STRING" id="183.GCA_002009735_00503"/>
<dbReference type="InterPro" id="IPR015315">
    <property type="entry name" value="DUF1963"/>
</dbReference>
<accession>H2CKQ6</accession>
<protein>
    <recommendedName>
        <fullName evidence="4">DUF1963 domain-containing protein</fullName>
    </recommendedName>
</protein>
<dbReference type="InterPro" id="IPR035948">
    <property type="entry name" value="YwqG-like_sf"/>
</dbReference>
<reference evidence="2 3" key="1">
    <citation type="submission" date="2011-10" db="EMBL/GenBank/DDBJ databases">
        <title>The Improved High-Quality Draft genome of Leptonema illini DSM 21528.</title>
        <authorList>
            <consortium name="US DOE Joint Genome Institute (JGI-PGF)"/>
            <person name="Lucas S."/>
            <person name="Copeland A."/>
            <person name="Lapidus A."/>
            <person name="Glavina del Rio T."/>
            <person name="Dalin E."/>
            <person name="Tice H."/>
            <person name="Bruce D."/>
            <person name="Goodwin L."/>
            <person name="Pitluck S."/>
            <person name="Peters L."/>
            <person name="Mikhailova N."/>
            <person name="Held B."/>
            <person name="Kyrpides N."/>
            <person name="Mavromatis K."/>
            <person name="Ivanova N."/>
            <person name="Markowitz V."/>
            <person name="Cheng J.-F."/>
            <person name="Hugenholtz P."/>
            <person name="Woyke T."/>
            <person name="Wu D."/>
            <person name="Gronow S."/>
            <person name="Wellnitz S."/>
            <person name="Brambilla E.-M."/>
            <person name="Klenk H.-P."/>
            <person name="Eisen J.A."/>
        </authorList>
    </citation>
    <scope>NUCLEOTIDE SEQUENCE [LARGE SCALE GENOMIC DNA]</scope>
    <source>
        <strain evidence="2 3">DSM 21528</strain>
    </source>
</reference>
<dbReference type="AlphaFoldDB" id="H2CKQ6"/>
<dbReference type="EMBL" id="JH597773">
    <property type="protein sequence ID" value="EHQ06140.1"/>
    <property type="molecule type" value="Genomic_DNA"/>
</dbReference>
<gene>
    <name evidence="2" type="ORF">Lepil_1451</name>
</gene>